<evidence type="ECO:0000313" key="2">
    <source>
        <dbReference type="Proteomes" id="UP000051672"/>
    </source>
</evidence>
<reference evidence="1 2" key="1">
    <citation type="journal article" date="2015" name="Genome Announc.">
        <title>Expanding the biotechnology potential of lactobacilli through comparative genomics of 213 strains and associated genera.</title>
        <authorList>
            <person name="Sun Z."/>
            <person name="Harris H.M."/>
            <person name="McCann A."/>
            <person name="Guo C."/>
            <person name="Argimon S."/>
            <person name="Zhang W."/>
            <person name="Yang X."/>
            <person name="Jeffery I.B."/>
            <person name="Cooney J.C."/>
            <person name="Kagawa T.F."/>
            <person name="Liu W."/>
            <person name="Song Y."/>
            <person name="Salvetti E."/>
            <person name="Wrobel A."/>
            <person name="Rasinkangas P."/>
            <person name="Parkhill J."/>
            <person name="Rea M.C."/>
            <person name="O'Sullivan O."/>
            <person name="Ritari J."/>
            <person name="Douillard F.P."/>
            <person name="Paul Ross R."/>
            <person name="Yang R."/>
            <person name="Briner A.E."/>
            <person name="Felis G.E."/>
            <person name="de Vos W.M."/>
            <person name="Barrangou R."/>
            <person name="Klaenhammer T.R."/>
            <person name="Caufield P.W."/>
            <person name="Cui Y."/>
            <person name="Zhang H."/>
            <person name="O'Toole P.W."/>
        </authorList>
    </citation>
    <scope>NUCLEOTIDE SEQUENCE [LARGE SCALE GENOMIC DNA]</scope>
    <source>
        <strain evidence="1 2">DSM 23927</strain>
    </source>
</reference>
<dbReference type="AlphaFoldDB" id="A0A0R2AXI0"/>
<name>A0A0R2AXI0_9LACO</name>
<dbReference type="EMBL" id="AYZQ01000006">
    <property type="protein sequence ID" value="KRM71170.1"/>
    <property type="molecule type" value="Genomic_DNA"/>
</dbReference>
<dbReference type="Proteomes" id="UP000051672">
    <property type="component" value="Unassembled WGS sequence"/>
</dbReference>
<dbReference type="STRING" id="1423727.FC34_GL001861"/>
<proteinExistence type="predicted"/>
<sequence length="397" mass="43335">MKKIWIAVVAVVIVAVVGLGSWWAVDRNTYAGMVASSKDVKKWTADTKPLQSNAAVEKQLNRLTQATKADKDLMATQATIVIPGLRGAWSINHKTGKAEFGTDWVPQGVTQSGFDFYISMYDGKHKLNSIITQVSQDTGKYVKTLILNSTSHVGAITYDTTHKRLIWSDDNGKPDGAGFGYANQNTIDTYQASVAQAPIESNRIKWALGHRTSAMTLYNNQLIIVKYGAKKSQHSIVAVSLNKQGLPNPVSSKEMKAAIAKAPTADLEKDPLNTGLKQLIKDKIIDSYTAGWNRMQGVAIAKNGVTLISQSNGEHPGKIFIRVPEGGGWSNLKFKKPTIGATEVNVPNSVEQVSLTTDGQLLSMAFESGARQYRESGSFLHRNQFMDRLLVLGVKVE</sequence>
<dbReference type="PATRIC" id="fig|1423727.3.peg.1886"/>
<organism evidence="1 2">
    <name type="scientific">Lacticaseibacillus brantae DSM 23927</name>
    <dbReference type="NCBI Taxonomy" id="1423727"/>
    <lineage>
        <taxon>Bacteria</taxon>
        <taxon>Bacillati</taxon>
        <taxon>Bacillota</taxon>
        <taxon>Bacilli</taxon>
        <taxon>Lactobacillales</taxon>
        <taxon>Lactobacillaceae</taxon>
        <taxon>Lacticaseibacillus</taxon>
    </lineage>
</organism>
<evidence type="ECO:0000313" key="1">
    <source>
        <dbReference type="EMBL" id="KRM71170.1"/>
    </source>
</evidence>
<comment type="caution">
    <text evidence="1">The sequence shown here is derived from an EMBL/GenBank/DDBJ whole genome shotgun (WGS) entry which is preliminary data.</text>
</comment>
<keyword evidence="2" id="KW-1185">Reference proteome</keyword>
<gene>
    <name evidence="1" type="ORF">FC34_GL001861</name>
</gene>
<protein>
    <submittedName>
        <fullName evidence="1">Uncharacterized protein</fullName>
    </submittedName>
</protein>
<accession>A0A0R2AXI0</accession>